<accession>A0ABX7I1E7</accession>
<evidence type="ECO:0000313" key="3">
    <source>
        <dbReference type="Proteomes" id="UP000612680"/>
    </source>
</evidence>
<dbReference type="PANTHER" id="PTHR48098">
    <property type="entry name" value="ENTEROCHELIN ESTERASE-RELATED"/>
    <property type="match status" value="1"/>
</dbReference>
<proteinExistence type="predicted"/>
<dbReference type="InterPro" id="IPR029058">
    <property type="entry name" value="AB_hydrolase_fold"/>
</dbReference>
<keyword evidence="1" id="KW-0732">Signal</keyword>
<dbReference type="Pfam" id="PF00756">
    <property type="entry name" value="Esterase"/>
    <property type="match status" value="1"/>
</dbReference>
<protein>
    <submittedName>
        <fullName evidence="2">Esterase</fullName>
    </submittedName>
</protein>
<name>A0ABX7I1E7_9BACT</name>
<dbReference type="Gene3D" id="3.40.50.1820">
    <property type="entry name" value="alpha/beta hydrolase"/>
    <property type="match status" value="1"/>
</dbReference>
<dbReference type="Proteomes" id="UP000612680">
    <property type="component" value="Chromosome"/>
</dbReference>
<organism evidence="2 3">
    <name type="scientific">Dyadobacter sandarakinus</name>
    <dbReference type="NCBI Taxonomy" id="2747268"/>
    <lineage>
        <taxon>Bacteria</taxon>
        <taxon>Pseudomonadati</taxon>
        <taxon>Bacteroidota</taxon>
        <taxon>Cytophagia</taxon>
        <taxon>Cytophagales</taxon>
        <taxon>Spirosomataceae</taxon>
        <taxon>Dyadobacter</taxon>
    </lineage>
</organism>
<reference evidence="2 3" key="1">
    <citation type="submission" date="2020-06" db="EMBL/GenBank/DDBJ databases">
        <title>Dyadobacter sandarakinus sp. nov., isolated from the soil of the Arctic Yellow River Station.</title>
        <authorList>
            <person name="Zhang Y."/>
            <person name="Peng F."/>
        </authorList>
    </citation>
    <scope>NUCLEOTIDE SEQUENCE [LARGE SCALE GENOMIC DNA]</scope>
    <source>
        <strain evidence="2 3">Q3-56</strain>
    </source>
</reference>
<evidence type="ECO:0000256" key="1">
    <source>
        <dbReference type="SAM" id="SignalP"/>
    </source>
</evidence>
<dbReference type="InterPro" id="IPR050583">
    <property type="entry name" value="Mycobacterial_A85_antigen"/>
</dbReference>
<dbReference type="EMBL" id="CP056775">
    <property type="protein sequence ID" value="QRQ99858.1"/>
    <property type="molecule type" value="Genomic_DNA"/>
</dbReference>
<dbReference type="RefSeq" id="WP_204660622.1">
    <property type="nucleotide sequence ID" value="NZ_CP056775.1"/>
</dbReference>
<gene>
    <name evidence="2" type="ORF">HWI92_02460</name>
</gene>
<keyword evidence="3" id="KW-1185">Reference proteome</keyword>
<sequence length="345" mass="38138">MKKQLLTVLLLAAATLTASAQAMQGSVERIKLHGKSLEGNLEGDSPDRDVSIYLPPGYKKDTQRRFPVVYFLHGFTDNDAQWYGVVKHWINLPQVVDKVFASGQVQEMIIVTPNAYTKTGGSFYSSSVTTGNWEEFVARELVAYMDQHYRTLPNAASRGLAGHSMGGYGTIRIGEKHPEIFSSLYLLSPCCMAPGANRAATPEAVAKIEAVKSLADIEKADFFTKAAFASAAAWSPNPNKAPFYADFPIGTEQPSVQAKWSANATLTTIDQYITNLRQLKGIAFDAGDKDQPIASTIKTLDQILTDYKIPHTYEEYEGDHLNRVGERIEQKMLPFFSKNLTGEKR</sequence>
<feature type="signal peptide" evidence="1">
    <location>
        <begin position="1"/>
        <end position="20"/>
    </location>
</feature>
<feature type="chain" id="PRO_5047073848" evidence="1">
    <location>
        <begin position="21"/>
        <end position="345"/>
    </location>
</feature>
<dbReference type="PANTHER" id="PTHR48098:SF1">
    <property type="entry name" value="DIACYLGLYCEROL ACYLTRANSFERASE_MYCOLYLTRANSFERASE AG85A"/>
    <property type="match status" value="1"/>
</dbReference>
<dbReference type="InterPro" id="IPR000801">
    <property type="entry name" value="Esterase-like"/>
</dbReference>
<evidence type="ECO:0000313" key="2">
    <source>
        <dbReference type="EMBL" id="QRQ99858.1"/>
    </source>
</evidence>
<dbReference type="SUPFAM" id="SSF53474">
    <property type="entry name" value="alpha/beta-Hydrolases"/>
    <property type="match status" value="1"/>
</dbReference>